<comment type="caution">
    <text evidence="5">The sequence shown here is derived from an EMBL/GenBank/DDBJ whole genome shotgun (WGS) entry which is preliminary data.</text>
</comment>
<dbReference type="RefSeq" id="WP_066836894.1">
    <property type="nucleotide sequence ID" value="NZ_LSTQ01000001.1"/>
</dbReference>
<evidence type="ECO:0000313" key="6">
    <source>
        <dbReference type="Proteomes" id="UP000076947"/>
    </source>
</evidence>
<dbReference type="EMBL" id="LSTQ01000001">
    <property type="protein sequence ID" value="OAH32496.1"/>
    <property type="molecule type" value="Genomic_DNA"/>
</dbReference>
<dbReference type="InterPro" id="IPR009057">
    <property type="entry name" value="Homeodomain-like_sf"/>
</dbReference>
<feature type="domain" description="Tetracycline repressor TetR C-terminal" evidence="4">
    <location>
        <begin position="107"/>
        <end position="244"/>
    </location>
</feature>
<keyword evidence="6" id="KW-1185">Reference proteome</keyword>
<evidence type="ECO:0000256" key="3">
    <source>
        <dbReference type="SAM" id="MobiDB-lite"/>
    </source>
</evidence>
<gene>
    <name evidence="5" type="ORF">AYJ05_02130</name>
</gene>
<dbReference type="STRING" id="1705.CA21670_09500"/>
<dbReference type="OrthoDB" id="3209904at2"/>
<dbReference type="Pfam" id="PF02909">
    <property type="entry name" value="TetR_C_1"/>
    <property type="match status" value="1"/>
</dbReference>
<protein>
    <submittedName>
        <fullName evidence="5">TetR family transcriptional regulator</fullName>
    </submittedName>
</protein>
<evidence type="ECO:0000256" key="1">
    <source>
        <dbReference type="ARBA" id="ARBA00023015"/>
    </source>
</evidence>
<organism evidence="5 6">
    <name type="scientific">Corynebacterium stationis</name>
    <dbReference type="NCBI Taxonomy" id="1705"/>
    <lineage>
        <taxon>Bacteria</taxon>
        <taxon>Bacillati</taxon>
        <taxon>Actinomycetota</taxon>
        <taxon>Actinomycetes</taxon>
        <taxon>Mycobacteriales</taxon>
        <taxon>Corynebacteriaceae</taxon>
        <taxon>Corynebacterium</taxon>
    </lineage>
</organism>
<dbReference type="AlphaFoldDB" id="A0A177IVB1"/>
<dbReference type="InterPro" id="IPR004111">
    <property type="entry name" value="Repressor_TetR_C"/>
</dbReference>
<keyword evidence="2" id="KW-0804">Transcription</keyword>
<dbReference type="Proteomes" id="UP000076947">
    <property type="component" value="Unassembled WGS sequence"/>
</dbReference>
<dbReference type="Gene3D" id="1.10.10.60">
    <property type="entry name" value="Homeodomain-like"/>
    <property type="match status" value="1"/>
</dbReference>
<dbReference type="InterPro" id="IPR036271">
    <property type="entry name" value="Tet_transcr_reg_TetR-rel_C_sf"/>
</dbReference>
<dbReference type="SUPFAM" id="SSF46689">
    <property type="entry name" value="Homeodomain-like"/>
    <property type="match status" value="1"/>
</dbReference>
<evidence type="ECO:0000313" key="5">
    <source>
        <dbReference type="EMBL" id="OAH32496.1"/>
    </source>
</evidence>
<reference evidence="6" key="1">
    <citation type="submission" date="2016-02" db="EMBL/GenBank/DDBJ databases">
        <authorList>
            <person name="Kaur G."/>
            <person name="Nair G.R."/>
            <person name="Mayilraj S."/>
        </authorList>
    </citation>
    <scope>NUCLEOTIDE SEQUENCE [LARGE SCALE GENOMIC DNA]</scope>
    <source>
        <strain evidence="6">GA-15</strain>
    </source>
</reference>
<proteinExistence type="predicted"/>
<dbReference type="Gene3D" id="1.10.357.10">
    <property type="entry name" value="Tetracycline Repressor, domain 2"/>
    <property type="match status" value="1"/>
</dbReference>
<evidence type="ECO:0000259" key="4">
    <source>
        <dbReference type="Pfam" id="PF02909"/>
    </source>
</evidence>
<evidence type="ECO:0000256" key="2">
    <source>
        <dbReference type="ARBA" id="ARBA00023163"/>
    </source>
</evidence>
<keyword evidence="1" id="KW-0805">Transcription regulation</keyword>
<feature type="region of interest" description="Disordered" evidence="3">
    <location>
        <begin position="19"/>
        <end position="38"/>
    </location>
</feature>
<dbReference type="GO" id="GO:0045892">
    <property type="term" value="P:negative regulation of DNA-templated transcription"/>
    <property type="evidence" value="ECO:0007669"/>
    <property type="project" value="InterPro"/>
</dbReference>
<sequence>MSGTYKTSVNTYESAAPVSAAVSSSATEQNAKKFRRPRGHRAGLNIEKIVDAARALPQSQLSMQAVANSLGVDRKALNHYVHDRENLLSIVAAMEFTEAFEKLDIPDDADWRTVALAFAHSNAKGMLAAGLLSDYLRTGSNNAVPFLHASEMLLRSLTDAGLDLDTAIRSVAVINNACAAFTRDVVIARNSTAALRHELLEESLNDENRDMFPLLHEVAKLPILTTDDQQLDFAISVVLDGIEVLIDKHKAK</sequence>
<accession>A0A177IVB1</accession>
<name>A0A177IVB1_9CORY</name>
<dbReference type="SUPFAM" id="SSF48498">
    <property type="entry name" value="Tetracyclin repressor-like, C-terminal domain"/>
    <property type="match status" value="1"/>
</dbReference>